<keyword evidence="2" id="KW-0812">Transmembrane</keyword>
<keyword evidence="4" id="KW-1133">Transmembrane helix</keyword>
<dbReference type="GO" id="GO:0006120">
    <property type="term" value="P:mitochondrial electron transport, NADH to ubiquinone"/>
    <property type="evidence" value="ECO:0007669"/>
    <property type="project" value="InterPro"/>
</dbReference>
<evidence type="ECO:0000256" key="2">
    <source>
        <dbReference type="ARBA" id="ARBA00022692"/>
    </source>
</evidence>
<dbReference type="GO" id="GO:0005743">
    <property type="term" value="C:mitochondrial inner membrane"/>
    <property type="evidence" value="ECO:0007669"/>
    <property type="project" value="UniProtKB-SubCell"/>
</dbReference>
<feature type="non-terminal residue" evidence="7">
    <location>
        <position position="105"/>
    </location>
</feature>
<dbReference type="Pfam" id="PF02466">
    <property type="entry name" value="Tim17"/>
    <property type="match status" value="1"/>
</dbReference>
<dbReference type="InterPro" id="IPR039205">
    <property type="entry name" value="NDUFA11"/>
</dbReference>
<evidence type="ECO:0000256" key="6">
    <source>
        <dbReference type="ARBA" id="ARBA00023136"/>
    </source>
</evidence>
<evidence type="ECO:0000256" key="1">
    <source>
        <dbReference type="ARBA" id="ARBA00004448"/>
    </source>
</evidence>
<dbReference type="PANTHER" id="PTHR21382:SF1">
    <property type="entry name" value="NADH DEHYDROGENASE [UBIQUINONE] 1 ALPHA SUBCOMPLEX SUBUNIT 11"/>
    <property type="match status" value="1"/>
</dbReference>
<dbReference type="PANTHER" id="PTHR21382">
    <property type="entry name" value="NADH-UBIQUINONE OXIDOREDUCTASE SUBUNIT"/>
    <property type="match status" value="1"/>
</dbReference>
<gene>
    <name evidence="7" type="ORF">BJ085DRAFT_12222</name>
</gene>
<feature type="non-terminal residue" evidence="7">
    <location>
        <position position="1"/>
    </location>
</feature>
<keyword evidence="3" id="KW-0999">Mitochondrion inner membrane</keyword>
<evidence type="ECO:0000313" key="7">
    <source>
        <dbReference type="EMBL" id="RKP37342.1"/>
    </source>
</evidence>
<evidence type="ECO:0000256" key="5">
    <source>
        <dbReference type="ARBA" id="ARBA00023128"/>
    </source>
</evidence>
<sequence length="105" mass="10792">EAIKAVGWGTFTGFSVSAYLNSIQKHNAGAAGLFTRTGYVMPWLAALGGIYAATEGITSNVREEDDFWNAGLAGCVAGGLAGSRRKSISMMAGGCFVVGTTMGAY</sequence>
<reference evidence="8" key="1">
    <citation type="journal article" date="2018" name="Nat. Microbiol.">
        <title>Leveraging single-cell genomics to expand the fungal tree of life.</title>
        <authorList>
            <person name="Ahrendt S.R."/>
            <person name="Quandt C.A."/>
            <person name="Ciobanu D."/>
            <person name="Clum A."/>
            <person name="Salamov A."/>
            <person name="Andreopoulos B."/>
            <person name="Cheng J.F."/>
            <person name="Woyke T."/>
            <person name="Pelin A."/>
            <person name="Henrissat B."/>
            <person name="Reynolds N.K."/>
            <person name="Benny G.L."/>
            <person name="Smith M.E."/>
            <person name="James T.Y."/>
            <person name="Grigoriev I.V."/>
        </authorList>
    </citation>
    <scope>NUCLEOTIDE SEQUENCE [LARGE SCALE GENOMIC DNA]</scope>
    <source>
        <strain evidence="8">RSA 468</strain>
    </source>
</reference>
<keyword evidence="8" id="KW-1185">Reference proteome</keyword>
<organism evidence="7 8">
    <name type="scientific">Dimargaris cristalligena</name>
    <dbReference type="NCBI Taxonomy" id="215637"/>
    <lineage>
        <taxon>Eukaryota</taxon>
        <taxon>Fungi</taxon>
        <taxon>Fungi incertae sedis</taxon>
        <taxon>Zoopagomycota</taxon>
        <taxon>Kickxellomycotina</taxon>
        <taxon>Dimargaritomycetes</taxon>
        <taxon>Dimargaritales</taxon>
        <taxon>Dimargaritaceae</taxon>
        <taxon>Dimargaris</taxon>
    </lineage>
</organism>
<evidence type="ECO:0000313" key="8">
    <source>
        <dbReference type="Proteomes" id="UP000268162"/>
    </source>
</evidence>
<name>A0A4P9ZWV0_9FUNG</name>
<protein>
    <submittedName>
        <fullName evidence="7">Uncharacterized protein</fullName>
    </submittedName>
</protein>
<evidence type="ECO:0000256" key="4">
    <source>
        <dbReference type="ARBA" id="ARBA00022989"/>
    </source>
</evidence>
<keyword evidence="6" id="KW-0472">Membrane</keyword>
<dbReference type="STRING" id="215637.A0A4P9ZWV0"/>
<proteinExistence type="predicted"/>
<evidence type="ECO:0000256" key="3">
    <source>
        <dbReference type="ARBA" id="ARBA00022792"/>
    </source>
</evidence>
<comment type="subcellular location">
    <subcellularLocation>
        <location evidence="1">Mitochondrion inner membrane</location>
        <topology evidence="1">Multi-pass membrane protein</topology>
    </subcellularLocation>
</comment>
<dbReference type="GO" id="GO:0045271">
    <property type="term" value="C:respiratory chain complex I"/>
    <property type="evidence" value="ECO:0007669"/>
    <property type="project" value="InterPro"/>
</dbReference>
<dbReference type="EMBL" id="ML002508">
    <property type="protein sequence ID" value="RKP37342.1"/>
    <property type="molecule type" value="Genomic_DNA"/>
</dbReference>
<dbReference type="AlphaFoldDB" id="A0A4P9ZWV0"/>
<accession>A0A4P9ZWV0</accession>
<dbReference type="Proteomes" id="UP000268162">
    <property type="component" value="Unassembled WGS sequence"/>
</dbReference>
<keyword evidence="5" id="KW-0496">Mitochondrion</keyword>